<evidence type="ECO:0000313" key="1">
    <source>
        <dbReference type="EMBL" id="MCD8740480.1"/>
    </source>
</evidence>
<dbReference type="Proteomes" id="UP001199919">
    <property type="component" value="Unassembled WGS sequence"/>
</dbReference>
<organism evidence="1 2">
    <name type="scientific">Mucilaginibacter roseus</name>
    <dbReference type="NCBI Taxonomy" id="1528868"/>
    <lineage>
        <taxon>Bacteria</taxon>
        <taxon>Pseudomonadati</taxon>
        <taxon>Bacteroidota</taxon>
        <taxon>Sphingobacteriia</taxon>
        <taxon>Sphingobacteriales</taxon>
        <taxon>Sphingobacteriaceae</taxon>
        <taxon>Mucilaginibacter</taxon>
    </lineage>
</organism>
<accession>A0ABS8U334</accession>
<dbReference type="NCBIfam" id="NF047658">
    <property type="entry name" value="HYC_CC_PP"/>
    <property type="match status" value="1"/>
</dbReference>
<sequence>MLKKTGVITLLLLYFATVSGFALNFHYCGKTVASVKIEQPAKKCHTETAASKMKCCKDKKVDVKVKDAHQAEKPQSLLSKVFSFDIAALPFEEFFLSAQRALFEKLFDRGPPQDEPKSKNSIFLINCNLRI</sequence>
<name>A0ABS8U334_9SPHI</name>
<dbReference type="Pfam" id="PF26622">
    <property type="entry name" value="DUF8199"/>
    <property type="match status" value="1"/>
</dbReference>
<dbReference type="EMBL" id="JAJPWV010000002">
    <property type="protein sequence ID" value="MCD8740480.1"/>
    <property type="molecule type" value="Genomic_DNA"/>
</dbReference>
<dbReference type="RefSeq" id="WP_232176877.1">
    <property type="nucleotide sequence ID" value="NZ_JAJPWV010000002.1"/>
</dbReference>
<dbReference type="InterPro" id="IPR058060">
    <property type="entry name" value="HYC_CC_PP"/>
</dbReference>
<evidence type="ECO:0000313" key="2">
    <source>
        <dbReference type="Proteomes" id="UP001199919"/>
    </source>
</evidence>
<reference evidence="1 2" key="1">
    <citation type="submission" date="2021-12" db="EMBL/GenBank/DDBJ databases">
        <title>Mucilaginibacter roseus genome.</title>
        <authorList>
            <person name="Ferreira J.R."/>
            <person name="Newman J.D."/>
        </authorList>
    </citation>
    <scope>NUCLEOTIDE SEQUENCE [LARGE SCALE GENOMIC DNA]</scope>
    <source>
        <strain evidence="1 2">LMG 28454</strain>
    </source>
</reference>
<dbReference type="InterPro" id="IPR058512">
    <property type="entry name" value="DUF8199"/>
</dbReference>
<proteinExistence type="predicted"/>
<protein>
    <recommendedName>
        <fullName evidence="3">Secreted protein</fullName>
    </recommendedName>
</protein>
<keyword evidence="2" id="KW-1185">Reference proteome</keyword>
<gene>
    <name evidence="1" type="ORF">LT679_07690</name>
</gene>
<comment type="caution">
    <text evidence="1">The sequence shown here is derived from an EMBL/GenBank/DDBJ whole genome shotgun (WGS) entry which is preliminary data.</text>
</comment>
<evidence type="ECO:0008006" key="3">
    <source>
        <dbReference type="Google" id="ProtNLM"/>
    </source>
</evidence>